<gene>
    <name evidence="1" type="ORF">DN757_02095</name>
</gene>
<proteinExistence type="predicted"/>
<evidence type="ECO:0000313" key="2">
    <source>
        <dbReference type="Proteomes" id="UP000249204"/>
    </source>
</evidence>
<reference evidence="1 2" key="1">
    <citation type="submission" date="2018-06" db="EMBL/GenBank/DDBJ databases">
        <title>Isolation of heavy metals resistant Paenibacillus silvae NC2 from Gold-Copper mine in ZiJin, China.</title>
        <authorList>
            <person name="Xu J."/>
            <person name="Mazhar H.S."/>
            <person name="Rensing C."/>
        </authorList>
    </citation>
    <scope>NUCLEOTIDE SEQUENCE [LARGE SCALE GENOMIC DNA]</scope>
    <source>
        <strain evidence="1 2">NC2</strain>
    </source>
</reference>
<name>A0A2W6PCT1_9BACL</name>
<accession>A0A2W6PCT1</accession>
<evidence type="ECO:0000313" key="1">
    <source>
        <dbReference type="EMBL" id="PZT57470.1"/>
    </source>
</evidence>
<dbReference type="Proteomes" id="UP000249204">
    <property type="component" value="Unassembled WGS sequence"/>
</dbReference>
<protein>
    <submittedName>
        <fullName evidence="1">Uncharacterized protein</fullName>
    </submittedName>
</protein>
<dbReference type="EMBL" id="QKWW01000006">
    <property type="protein sequence ID" value="PZT57470.1"/>
    <property type="molecule type" value="Genomic_DNA"/>
</dbReference>
<organism evidence="1 2">
    <name type="scientific">Paenibacillus silvae</name>
    <dbReference type="NCBI Taxonomy" id="1325358"/>
    <lineage>
        <taxon>Bacteria</taxon>
        <taxon>Bacillati</taxon>
        <taxon>Bacillota</taxon>
        <taxon>Bacilli</taxon>
        <taxon>Bacillales</taxon>
        <taxon>Paenibacillaceae</taxon>
        <taxon>Paenibacillus</taxon>
    </lineage>
</organism>
<dbReference type="AlphaFoldDB" id="A0A2W6PCT1"/>
<comment type="caution">
    <text evidence="1">The sequence shown here is derived from an EMBL/GenBank/DDBJ whole genome shotgun (WGS) entry which is preliminary data.</text>
</comment>
<dbReference type="RefSeq" id="WP_111268621.1">
    <property type="nucleotide sequence ID" value="NZ_QKWW01000006.1"/>
</dbReference>
<sequence length="60" mass="6929">MNFKEASTYDIDYGFTSKLVTFLFKKDGVNVFKDKEGEFGLSDNFLNKGTVKIKEMDTEF</sequence>